<comment type="caution">
    <text evidence="3">The sequence shown here is derived from an EMBL/GenBank/DDBJ whole genome shotgun (WGS) entry which is preliminary data.</text>
</comment>
<keyword evidence="4" id="KW-1185">Reference proteome</keyword>
<dbReference type="PANTHER" id="PTHR35342:SF5">
    <property type="entry name" value="TRICARBOXYLIC TRANSPORT PROTEIN"/>
    <property type="match status" value="1"/>
</dbReference>
<keyword evidence="1" id="KW-0812">Transmembrane</keyword>
<keyword evidence="1" id="KW-0472">Membrane</keyword>
<proteinExistence type="predicted"/>
<dbReference type="InterPro" id="IPR002823">
    <property type="entry name" value="DUF112_TM"/>
</dbReference>
<sequence>MEHWASVFSMILDWKVLIFLPLGVIMGAIIGAIPGLTITMSISVLLPFTLFLDPLPGLVLIFGISKGGLFGGSISAILLNVPGTPAAACTMLDGYPLARKGRAGEALDTALWASFLGDLISVLALILLAGSLAQLGLQFGPVELFALIVFSLTVIAAISTSGLLRGIVGGLLGLLAGTVGLDLVYGSERFTFGSAHLYDGIAFMPLLVGLFALPDILMFYFGRRQARTGAGKLAAGASRRLSMANFRMVLPTILKGGGIGVILGAIPGIGATASTFVAYAEARRSAPDREEFGKGALSGVAAAESANSGTGASTLIPLLALGIPGDIVGAMLLGAFYFHGLAPGPLLFANNMDFIHALYITLIVSSAIVLIVGRYGTRYIQRIVEVPRDVLFPVVLVLTVIGAFAISNSIFDVWVMLVAGMIGIGFRALRIPEAAFLIGFVLSPLLENNMQRVLIIAKGDYTAFFDSYLALFFYAATLVAVVGRFAMPALKECRLR</sequence>
<evidence type="ECO:0000259" key="2">
    <source>
        <dbReference type="Pfam" id="PF01970"/>
    </source>
</evidence>
<organism evidence="3 4">
    <name type="scientific">Seohaeicola nanhaiensis</name>
    <dbReference type="NCBI Taxonomy" id="1387282"/>
    <lineage>
        <taxon>Bacteria</taxon>
        <taxon>Pseudomonadati</taxon>
        <taxon>Pseudomonadota</taxon>
        <taxon>Alphaproteobacteria</taxon>
        <taxon>Rhodobacterales</taxon>
        <taxon>Roseobacteraceae</taxon>
        <taxon>Seohaeicola</taxon>
    </lineage>
</organism>
<dbReference type="Pfam" id="PF01970">
    <property type="entry name" value="TctA"/>
    <property type="match status" value="1"/>
</dbReference>
<evidence type="ECO:0000313" key="3">
    <source>
        <dbReference type="EMBL" id="MFC4667741.1"/>
    </source>
</evidence>
<reference evidence="4" key="1">
    <citation type="journal article" date="2019" name="Int. J. Syst. Evol. Microbiol.">
        <title>The Global Catalogue of Microorganisms (GCM) 10K type strain sequencing project: providing services to taxonomists for standard genome sequencing and annotation.</title>
        <authorList>
            <consortium name="The Broad Institute Genomics Platform"/>
            <consortium name="The Broad Institute Genome Sequencing Center for Infectious Disease"/>
            <person name="Wu L."/>
            <person name="Ma J."/>
        </authorList>
    </citation>
    <scope>NUCLEOTIDE SEQUENCE [LARGE SCALE GENOMIC DNA]</scope>
    <source>
        <strain evidence="4">CGMCC 4.7283</strain>
    </source>
</reference>
<protein>
    <submittedName>
        <fullName evidence="3">Tripartite tricarboxylate transporter permease</fullName>
    </submittedName>
</protein>
<dbReference type="RefSeq" id="WP_380715973.1">
    <property type="nucleotide sequence ID" value="NZ_JBHSGI010000002.1"/>
</dbReference>
<name>A0ABV9KDR5_9RHOB</name>
<feature type="domain" description="DUF112" evidence="2">
    <location>
        <begin position="17"/>
        <end position="437"/>
    </location>
</feature>
<feature type="transmembrane region" description="Helical" evidence="1">
    <location>
        <begin position="12"/>
        <end position="36"/>
    </location>
</feature>
<feature type="transmembrane region" description="Helical" evidence="1">
    <location>
        <begin position="142"/>
        <end position="160"/>
    </location>
</feature>
<feature type="transmembrane region" description="Helical" evidence="1">
    <location>
        <begin position="358"/>
        <end position="377"/>
    </location>
</feature>
<keyword evidence="1" id="KW-1133">Transmembrane helix</keyword>
<feature type="transmembrane region" description="Helical" evidence="1">
    <location>
        <begin position="110"/>
        <end position="130"/>
    </location>
</feature>
<feature type="transmembrane region" description="Helical" evidence="1">
    <location>
        <begin position="258"/>
        <end position="280"/>
    </location>
</feature>
<evidence type="ECO:0000313" key="4">
    <source>
        <dbReference type="Proteomes" id="UP001595973"/>
    </source>
</evidence>
<evidence type="ECO:0000256" key="1">
    <source>
        <dbReference type="SAM" id="Phobius"/>
    </source>
</evidence>
<feature type="transmembrane region" description="Helical" evidence="1">
    <location>
        <begin position="166"/>
        <end position="185"/>
    </location>
</feature>
<gene>
    <name evidence="3" type="ORF">ACFO5X_04180</name>
</gene>
<feature type="transmembrane region" description="Helical" evidence="1">
    <location>
        <begin position="197"/>
        <end position="221"/>
    </location>
</feature>
<dbReference type="Proteomes" id="UP001595973">
    <property type="component" value="Unassembled WGS sequence"/>
</dbReference>
<dbReference type="PANTHER" id="PTHR35342">
    <property type="entry name" value="TRICARBOXYLIC TRANSPORT PROTEIN"/>
    <property type="match status" value="1"/>
</dbReference>
<accession>A0ABV9KDR5</accession>
<feature type="transmembrane region" description="Helical" evidence="1">
    <location>
        <begin position="315"/>
        <end position="338"/>
    </location>
</feature>
<dbReference type="EMBL" id="JBHSGI010000002">
    <property type="protein sequence ID" value="MFC4667741.1"/>
    <property type="molecule type" value="Genomic_DNA"/>
</dbReference>
<feature type="transmembrane region" description="Helical" evidence="1">
    <location>
        <begin position="389"/>
        <end position="407"/>
    </location>
</feature>
<feature type="transmembrane region" description="Helical" evidence="1">
    <location>
        <begin position="468"/>
        <end position="487"/>
    </location>
</feature>